<evidence type="ECO:0000313" key="4">
    <source>
        <dbReference type="Proteomes" id="UP000320333"/>
    </source>
</evidence>
<reference evidence="3 4" key="1">
    <citation type="journal article" date="2019" name="Sci. Rep.">
        <title>Comparative genomics of chytrid fungi reveal insights into the obligate biotrophic and pathogenic lifestyle of Synchytrium endobioticum.</title>
        <authorList>
            <person name="van de Vossenberg B.T.L.H."/>
            <person name="Warris S."/>
            <person name="Nguyen H.D.T."/>
            <person name="van Gent-Pelzer M.P.E."/>
            <person name="Joly D.L."/>
            <person name="van de Geest H.C."/>
            <person name="Bonants P.J.M."/>
            <person name="Smith D.S."/>
            <person name="Levesque C.A."/>
            <person name="van der Lee T.A.J."/>
        </authorList>
    </citation>
    <scope>NUCLEOTIDE SEQUENCE [LARGE SCALE GENOMIC DNA]</scope>
    <source>
        <strain evidence="3 4">CBS 675.73</strain>
    </source>
</reference>
<feature type="chain" id="PRO_5021224756" evidence="2">
    <location>
        <begin position="24"/>
        <end position="265"/>
    </location>
</feature>
<dbReference type="EMBL" id="QEAP01000343">
    <property type="protein sequence ID" value="TPX68678.1"/>
    <property type="molecule type" value="Genomic_DNA"/>
</dbReference>
<name>A0A507EZX0_9FUNG</name>
<organism evidence="3 4">
    <name type="scientific">Chytriomyces confervae</name>
    <dbReference type="NCBI Taxonomy" id="246404"/>
    <lineage>
        <taxon>Eukaryota</taxon>
        <taxon>Fungi</taxon>
        <taxon>Fungi incertae sedis</taxon>
        <taxon>Chytridiomycota</taxon>
        <taxon>Chytridiomycota incertae sedis</taxon>
        <taxon>Chytridiomycetes</taxon>
        <taxon>Chytridiales</taxon>
        <taxon>Chytriomycetaceae</taxon>
        <taxon>Chytriomyces</taxon>
    </lineage>
</organism>
<dbReference type="AlphaFoldDB" id="A0A507EZX0"/>
<gene>
    <name evidence="3" type="ORF">CcCBS67573_g07086</name>
</gene>
<evidence type="ECO:0000256" key="2">
    <source>
        <dbReference type="SAM" id="SignalP"/>
    </source>
</evidence>
<evidence type="ECO:0000313" key="3">
    <source>
        <dbReference type="EMBL" id="TPX68678.1"/>
    </source>
</evidence>
<keyword evidence="2" id="KW-0732">Signal</keyword>
<dbReference type="Proteomes" id="UP000320333">
    <property type="component" value="Unassembled WGS sequence"/>
</dbReference>
<feature type="region of interest" description="Disordered" evidence="1">
    <location>
        <begin position="59"/>
        <end position="79"/>
    </location>
</feature>
<feature type="signal peptide" evidence="2">
    <location>
        <begin position="1"/>
        <end position="23"/>
    </location>
</feature>
<proteinExistence type="predicted"/>
<keyword evidence="4" id="KW-1185">Reference proteome</keyword>
<dbReference type="STRING" id="246404.A0A507EZX0"/>
<dbReference type="OrthoDB" id="5673at2759"/>
<protein>
    <submittedName>
        <fullName evidence="3">Uncharacterized protein</fullName>
    </submittedName>
</protein>
<sequence length="265" mass="29212">MDPTTAFAALATAFEAVITTAAASCDTAKTNARLRNLTLLRNSFASLLKSCEGIDGWTGIPESTRSKPEANSVARNQAPPAHFGDIMSLRETSVSLPKEFSPLERILLTANGNVQRILSAFYNLPITVKILKNEKTFPTAKNTLTLDPQQLPDSEIVSPESPTQPQILAEFDRKVEILCNNRVVCTATSTVTLCNAEYLRLIDQEKIGIGQLFRYLNILPDFELIRVGRDESGDNFWRVYSLSSGDNVHCVLKEVFPKNVFSMAG</sequence>
<dbReference type="SUPFAM" id="SSF64288">
    <property type="entry name" value="Chorismate lyase-like"/>
    <property type="match status" value="1"/>
</dbReference>
<accession>A0A507EZX0</accession>
<comment type="caution">
    <text evidence="3">The sequence shown here is derived from an EMBL/GenBank/DDBJ whole genome shotgun (WGS) entry which is preliminary data.</text>
</comment>
<evidence type="ECO:0000256" key="1">
    <source>
        <dbReference type="SAM" id="MobiDB-lite"/>
    </source>
</evidence>
<dbReference type="InterPro" id="IPR028978">
    <property type="entry name" value="Chorismate_lyase_/UTRA_dom_sf"/>
</dbReference>
<dbReference type="Gene3D" id="3.40.1410.10">
    <property type="entry name" value="Chorismate lyase-like"/>
    <property type="match status" value="1"/>
</dbReference>